<dbReference type="RefSeq" id="WP_335421568.1">
    <property type="nucleotide sequence ID" value="NZ_JBALHR010000003.1"/>
</dbReference>
<evidence type="ECO:0000313" key="5">
    <source>
        <dbReference type="EMBL" id="MEH7828039.1"/>
    </source>
</evidence>
<name>A0ABU8BVC7_9RHOB</name>
<dbReference type="InterPro" id="IPR034984">
    <property type="entry name" value="Imelysin-like_IPPA"/>
</dbReference>
<gene>
    <name evidence="5" type="ORF">V6590_07750</name>
</gene>
<evidence type="ECO:0000256" key="2">
    <source>
        <dbReference type="ARBA" id="ARBA00022729"/>
    </source>
</evidence>
<dbReference type="EMBL" id="JBALHR010000003">
    <property type="protein sequence ID" value="MEH7828039.1"/>
    <property type="molecule type" value="Genomic_DNA"/>
</dbReference>
<dbReference type="Pfam" id="PF09375">
    <property type="entry name" value="Peptidase_M75"/>
    <property type="match status" value="1"/>
</dbReference>
<feature type="domain" description="Imelysin-like" evidence="4">
    <location>
        <begin position="37"/>
        <end position="300"/>
    </location>
</feature>
<dbReference type="Gene3D" id="1.20.1420.20">
    <property type="entry name" value="M75 peptidase, HXXE motif"/>
    <property type="match status" value="1"/>
</dbReference>
<dbReference type="Proteomes" id="UP001431963">
    <property type="component" value="Unassembled WGS sequence"/>
</dbReference>
<evidence type="ECO:0000256" key="1">
    <source>
        <dbReference type="ARBA" id="ARBA00004196"/>
    </source>
</evidence>
<dbReference type="InterPro" id="IPR018976">
    <property type="entry name" value="Imelysin-like"/>
</dbReference>
<evidence type="ECO:0000259" key="4">
    <source>
        <dbReference type="Pfam" id="PF09375"/>
    </source>
</evidence>
<comment type="caution">
    <text evidence="5">The sequence shown here is derived from an EMBL/GenBank/DDBJ whole genome shotgun (WGS) entry which is preliminary data.</text>
</comment>
<feature type="signal peptide" evidence="3">
    <location>
        <begin position="1"/>
        <end position="21"/>
    </location>
</feature>
<evidence type="ECO:0000256" key="3">
    <source>
        <dbReference type="SAM" id="SignalP"/>
    </source>
</evidence>
<sequence length="324" mass="34706">MRLPLLLALALPLALAIPARADVAEAIRDHVLPGHARLTEATAALAASESCVPDDLRPLWHDAFDAWLGVAHLRLGPVEEEGRALAIAFWPDPKGIGAKQQRALLAKADPAVLTPENFARQSVALRGLFALERLLWPTEAWTGDYPCALIHATADDLAATAQAVQAGWENGFADSLLHPGPGLRYLTEAETRQALFTTLITGLEFNADQRLGRPLGSFDKPRSERAEARVSGRSLRNIALSLMALRDLAHTLHADLPRSDAGFATALQQIDRMQDPALQGVAEPQGWLKADILAQQIRAIRDAALAEIGPALGVGIGFNAADGD</sequence>
<proteinExistence type="predicted"/>
<dbReference type="InterPro" id="IPR038352">
    <property type="entry name" value="Imelysin_sf"/>
</dbReference>
<evidence type="ECO:0000313" key="6">
    <source>
        <dbReference type="Proteomes" id="UP001431963"/>
    </source>
</evidence>
<accession>A0ABU8BVC7</accession>
<organism evidence="5 6">
    <name type="scientific">Gemmobacter denitrificans</name>
    <dbReference type="NCBI Taxonomy" id="3123040"/>
    <lineage>
        <taxon>Bacteria</taxon>
        <taxon>Pseudomonadati</taxon>
        <taxon>Pseudomonadota</taxon>
        <taxon>Alphaproteobacteria</taxon>
        <taxon>Rhodobacterales</taxon>
        <taxon>Paracoccaceae</taxon>
        <taxon>Gemmobacter</taxon>
    </lineage>
</organism>
<keyword evidence="6" id="KW-1185">Reference proteome</keyword>
<keyword evidence="2 3" id="KW-0732">Signal</keyword>
<dbReference type="CDD" id="cd14659">
    <property type="entry name" value="Imelysin-like_IPPA"/>
    <property type="match status" value="1"/>
</dbReference>
<reference evidence="5" key="1">
    <citation type="submission" date="2024-02" db="EMBL/GenBank/DDBJ databases">
        <title>Genome sequences of strain Gemmobacter sp. JM10B15.</title>
        <authorList>
            <person name="Zhang M."/>
        </authorList>
    </citation>
    <scope>NUCLEOTIDE SEQUENCE</scope>
    <source>
        <strain evidence="5">JM10B15</strain>
    </source>
</reference>
<protein>
    <submittedName>
        <fullName evidence="5">Imelysin family protein</fullName>
    </submittedName>
</protein>
<comment type="subcellular location">
    <subcellularLocation>
        <location evidence="1">Cell envelope</location>
    </subcellularLocation>
</comment>
<feature type="chain" id="PRO_5045295827" evidence="3">
    <location>
        <begin position="22"/>
        <end position="324"/>
    </location>
</feature>